<evidence type="ECO:0000256" key="2">
    <source>
        <dbReference type="ARBA" id="ARBA00022729"/>
    </source>
</evidence>
<evidence type="ECO:0000256" key="4">
    <source>
        <dbReference type="SAM" id="SignalP"/>
    </source>
</evidence>
<protein>
    <recommendedName>
        <fullName evidence="9">Alpha/beta hydrolase</fullName>
    </recommendedName>
</protein>
<dbReference type="SUPFAM" id="SSF53474">
    <property type="entry name" value="alpha/beta-Hydrolases"/>
    <property type="match status" value="1"/>
</dbReference>
<evidence type="ECO:0000256" key="3">
    <source>
        <dbReference type="ARBA" id="ARBA00022801"/>
    </source>
</evidence>
<dbReference type="InterPro" id="IPR051601">
    <property type="entry name" value="Serine_prot/Carboxylest_S33"/>
</dbReference>
<keyword evidence="2 4" id="KW-0732">Signal</keyword>
<evidence type="ECO:0000313" key="8">
    <source>
        <dbReference type="Proteomes" id="UP000195105"/>
    </source>
</evidence>
<dbReference type="Pfam" id="PF08386">
    <property type="entry name" value="Abhydrolase_4"/>
    <property type="match status" value="1"/>
</dbReference>
<comment type="caution">
    <text evidence="7">The sequence shown here is derived from an EMBL/GenBank/DDBJ whole genome shotgun (WGS) entry which is preliminary data.</text>
</comment>
<dbReference type="InterPro" id="IPR013595">
    <property type="entry name" value="Pept_S33_TAP-like_C"/>
</dbReference>
<keyword evidence="3" id="KW-0378">Hydrolase</keyword>
<dbReference type="Pfam" id="PF00561">
    <property type="entry name" value="Abhydrolase_1"/>
    <property type="match status" value="1"/>
</dbReference>
<feature type="chain" id="PRO_5012157847" description="Alpha/beta hydrolase" evidence="4">
    <location>
        <begin position="30"/>
        <end position="504"/>
    </location>
</feature>
<evidence type="ECO:0000256" key="1">
    <source>
        <dbReference type="ARBA" id="ARBA00010088"/>
    </source>
</evidence>
<gene>
    <name evidence="7" type="ORF">CA983_01380</name>
</gene>
<dbReference type="AlphaFoldDB" id="A0A2C9ZNK6"/>
<dbReference type="PANTHER" id="PTHR43248:SF29">
    <property type="entry name" value="TRIPEPTIDYL AMINOPEPTIDASE"/>
    <property type="match status" value="1"/>
</dbReference>
<dbReference type="PANTHER" id="PTHR43248">
    <property type="entry name" value="2-SUCCINYL-6-HYDROXY-2,4-CYCLOHEXADIENE-1-CARBOXYLATE SYNTHASE"/>
    <property type="match status" value="1"/>
</dbReference>
<organism evidence="7 8">
    <name type="scientific">Streptomyces swartbergensis</name>
    <dbReference type="NCBI Taxonomy" id="487165"/>
    <lineage>
        <taxon>Bacteria</taxon>
        <taxon>Bacillati</taxon>
        <taxon>Actinomycetota</taxon>
        <taxon>Actinomycetes</taxon>
        <taxon>Kitasatosporales</taxon>
        <taxon>Streptomycetaceae</taxon>
        <taxon>Streptomyces</taxon>
    </lineage>
</organism>
<sequence length="504" mass="53867">MSRRLTAVGALAATLPGLLVAPSAAVAQADGPSTGRIVWAPCPEAPEDRTLDCGRITLPVDWDEPGGATVEVALARRSAAAPEQRIGVLFYGQGALGGSGVDAVTHDPRLFSAETRRRFDVIAMDVRGTGRSNPVLCDAALYPADVPVVPATETEYTRTVEAYQAYTAGCRAITGPVFDHMDSRSVARDMDAVRAALGERHLSFYGDSFGTLTGQAYAELFPTRLRAAVWESNLDHTADLTRWVAERSAAVEDSFRGFADWCDRTPTCPGRADGTALWYDRLHARAERGELTATVPGAPPFTLDGYLLSSQVSFFFFQRRWAELSACLAQVAADRTGCLFGDGQGVAASASGPSTPSTIHHPQSAAFCADYRMRVRGAADVLRLRALATAAAPHTRLGAVAWSSVTDCLGMTGPANNPQGPLRLGDDAPTILLTNSRHDPSSPHQWAERVARQAGPKARLLTYEGWGHGIYGVSDCVRTRVDGYLADPRTAVARRTSCPAVQEP</sequence>
<keyword evidence="8" id="KW-1185">Reference proteome</keyword>
<feature type="domain" description="Peptidase S33 tripeptidyl aminopeptidase-like C-terminal" evidence="6">
    <location>
        <begin position="401"/>
        <end position="491"/>
    </location>
</feature>
<dbReference type="Gene3D" id="3.40.50.1820">
    <property type="entry name" value="alpha/beta hydrolase"/>
    <property type="match status" value="1"/>
</dbReference>
<reference evidence="7 8" key="1">
    <citation type="submission" date="2017-05" db="EMBL/GenBank/DDBJ databases">
        <title>Biotechnological potential of actinobacteria isolated from South African environments.</title>
        <authorList>
            <person name="Le Roes-Hill M."/>
            <person name="Prins A."/>
            <person name="Durrell K.A."/>
        </authorList>
    </citation>
    <scope>NUCLEOTIDE SEQUENCE [LARGE SCALE GENOMIC DNA]</scope>
    <source>
        <strain evidence="7 8">HMC13</strain>
    </source>
</reference>
<dbReference type="InterPro" id="IPR000073">
    <property type="entry name" value="AB_hydrolase_1"/>
</dbReference>
<proteinExistence type="inferred from homology"/>
<feature type="domain" description="AB hydrolase-1" evidence="5">
    <location>
        <begin position="113"/>
        <end position="273"/>
    </location>
</feature>
<feature type="signal peptide" evidence="4">
    <location>
        <begin position="1"/>
        <end position="29"/>
    </location>
</feature>
<dbReference type="GO" id="GO:0016787">
    <property type="term" value="F:hydrolase activity"/>
    <property type="evidence" value="ECO:0007669"/>
    <property type="project" value="UniProtKB-KW"/>
</dbReference>
<comment type="similarity">
    <text evidence="1">Belongs to the peptidase S33 family.</text>
</comment>
<dbReference type="RefSeq" id="WP_086599010.1">
    <property type="nucleotide sequence ID" value="NZ_NGFN01000004.1"/>
</dbReference>
<dbReference type="Proteomes" id="UP000195105">
    <property type="component" value="Unassembled WGS sequence"/>
</dbReference>
<dbReference type="InterPro" id="IPR029058">
    <property type="entry name" value="AB_hydrolase_fold"/>
</dbReference>
<evidence type="ECO:0000259" key="5">
    <source>
        <dbReference type="Pfam" id="PF00561"/>
    </source>
</evidence>
<name>A0A2C9ZNK6_9ACTN</name>
<accession>A0A2C9ZNK6</accession>
<evidence type="ECO:0000259" key="6">
    <source>
        <dbReference type="Pfam" id="PF08386"/>
    </source>
</evidence>
<dbReference type="EMBL" id="NGFN01000004">
    <property type="protein sequence ID" value="OUD04930.1"/>
    <property type="molecule type" value="Genomic_DNA"/>
</dbReference>
<evidence type="ECO:0008006" key="9">
    <source>
        <dbReference type="Google" id="ProtNLM"/>
    </source>
</evidence>
<evidence type="ECO:0000313" key="7">
    <source>
        <dbReference type="EMBL" id="OUD04930.1"/>
    </source>
</evidence>